<gene>
    <name evidence="11" type="primary">fliJ</name>
    <name evidence="11" type="ORF">tloyanaT_09270</name>
</gene>
<keyword evidence="6" id="KW-0145">Chemotaxis</keyword>
<reference evidence="11 12" key="1">
    <citation type="submission" date="2023-03" db="EMBL/GenBank/DDBJ databases">
        <title>Thalassotalea loyana LMG 22536T draft genome sequence.</title>
        <authorList>
            <person name="Sawabe T."/>
        </authorList>
    </citation>
    <scope>NUCLEOTIDE SEQUENCE [LARGE SCALE GENOMIC DNA]</scope>
    <source>
        <strain evidence="11 12">LMG 22536</strain>
    </source>
</reference>
<keyword evidence="4" id="KW-0813">Transport</keyword>
<dbReference type="PANTHER" id="PTHR38786">
    <property type="entry name" value="FLAGELLAR FLIJ PROTEIN"/>
    <property type="match status" value="1"/>
</dbReference>
<accession>A0ABQ6H977</accession>
<proteinExistence type="inferred from homology"/>
<dbReference type="Proteomes" id="UP001157134">
    <property type="component" value="Unassembled WGS sequence"/>
</dbReference>
<dbReference type="PANTHER" id="PTHR38786:SF1">
    <property type="entry name" value="FLAGELLAR FLIJ PROTEIN"/>
    <property type="match status" value="1"/>
</dbReference>
<dbReference type="Gene3D" id="1.10.287.1700">
    <property type="match status" value="1"/>
</dbReference>
<comment type="caution">
    <text evidence="11">The sequence shown here is derived from an EMBL/GenBank/DDBJ whole genome shotgun (WGS) entry which is preliminary data.</text>
</comment>
<evidence type="ECO:0000256" key="3">
    <source>
        <dbReference type="ARBA" id="ARBA00020392"/>
    </source>
</evidence>
<keyword evidence="11" id="KW-0969">Cilium</keyword>
<evidence type="ECO:0000256" key="6">
    <source>
        <dbReference type="ARBA" id="ARBA00022500"/>
    </source>
</evidence>
<evidence type="ECO:0000256" key="7">
    <source>
        <dbReference type="ARBA" id="ARBA00022795"/>
    </source>
</evidence>
<protein>
    <recommendedName>
        <fullName evidence="3">Flagellar FliJ protein</fullName>
    </recommendedName>
</protein>
<keyword evidence="12" id="KW-1185">Reference proteome</keyword>
<organism evidence="11 12">
    <name type="scientific">Thalassotalea loyana</name>
    <dbReference type="NCBI Taxonomy" id="280483"/>
    <lineage>
        <taxon>Bacteria</taxon>
        <taxon>Pseudomonadati</taxon>
        <taxon>Pseudomonadota</taxon>
        <taxon>Gammaproteobacteria</taxon>
        <taxon>Alteromonadales</taxon>
        <taxon>Colwelliaceae</taxon>
        <taxon>Thalassotalea</taxon>
    </lineage>
</organism>
<dbReference type="EMBL" id="BSSV01000001">
    <property type="protein sequence ID" value="GLX84675.1"/>
    <property type="molecule type" value="Genomic_DNA"/>
</dbReference>
<keyword evidence="7" id="KW-1005">Bacterial flagellum biogenesis</keyword>
<dbReference type="InterPro" id="IPR012823">
    <property type="entry name" value="Flagell_FliJ"/>
</dbReference>
<keyword evidence="11" id="KW-0966">Cell projection</keyword>
<keyword evidence="10" id="KW-1006">Bacterial flagellum protein export</keyword>
<evidence type="ECO:0000256" key="9">
    <source>
        <dbReference type="ARBA" id="ARBA00023136"/>
    </source>
</evidence>
<dbReference type="NCBIfam" id="TIGR02473">
    <property type="entry name" value="flagell_FliJ"/>
    <property type="match status" value="1"/>
</dbReference>
<dbReference type="Pfam" id="PF02050">
    <property type="entry name" value="FliJ"/>
    <property type="match status" value="1"/>
</dbReference>
<evidence type="ECO:0000313" key="11">
    <source>
        <dbReference type="EMBL" id="GLX84675.1"/>
    </source>
</evidence>
<evidence type="ECO:0000256" key="1">
    <source>
        <dbReference type="ARBA" id="ARBA00004413"/>
    </source>
</evidence>
<dbReference type="InterPro" id="IPR052570">
    <property type="entry name" value="FliJ"/>
</dbReference>
<keyword evidence="9" id="KW-0472">Membrane</keyword>
<dbReference type="RefSeq" id="WP_284296271.1">
    <property type="nucleotide sequence ID" value="NZ_BSSV01000001.1"/>
</dbReference>
<evidence type="ECO:0000313" key="12">
    <source>
        <dbReference type="Proteomes" id="UP001157134"/>
    </source>
</evidence>
<keyword evidence="8" id="KW-0653">Protein transport</keyword>
<comment type="similarity">
    <text evidence="2">Belongs to the FliJ family.</text>
</comment>
<evidence type="ECO:0000256" key="10">
    <source>
        <dbReference type="ARBA" id="ARBA00023225"/>
    </source>
</evidence>
<sequence length="147" mass="17377">MSLKQLNTLYKFEKDKEHQAATALQHAEADYQQNIARLQSVSDYRLEYMKRLDERSKVGIDSATYTHFHAFVAKLDYASGQVEIALKQAKALVEQRKQQWFAQQQKVQAVELLREKFIAKQQLKAQKLEQKMFDEIATQQFIRRKLR</sequence>
<evidence type="ECO:0000256" key="4">
    <source>
        <dbReference type="ARBA" id="ARBA00022448"/>
    </source>
</evidence>
<evidence type="ECO:0000256" key="5">
    <source>
        <dbReference type="ARBA" id="ARBA00022475"/>
    </source>
</evidence>
<evidence type="ECO:0000256" key="2">
    <source>
        <dbReference type="ARBA" id="ARBA00010004"/>
    </source>
</evidence>
<name>A0ABQ6H977_9GAMM</name>
<keyword evidence="5" id="KW-1003">Cell membrane</keyword>
<keyword evidence="11" id="KW-0282">Flagellum</keyword>
<dbReference type="InterPro" id="IPR053716">
    <property type="entry name" value="Flag_assembly_chemotaxis_eff"/>
</dbReference>
<evidence type="ECO:0000256" key="8">
    <source>
        <dbReference type="ARBA" id="ARBA00022927"/>
    </source>
</evidence>
<comment type="subcellular location">
    <subcellularLocation>
        <location evidence="1">Cell membrane</location>
        <topology evidence="1">Peripheral membrane protein</topology>
        <orientation evidence="1">Cytoplasmic side</orientation>
    </subcellularLocation>
</comment>